<evidence type="ECO:0000256" key="13">
    <source>
        <dbReference type="ARBA" id="ARBA00047833"/>
    </source>
</evidence>
<evidence type="ECO:0000256" key="14">
    <source>
        <dbReference type="HAMAP-Rule" id="MF_00046"/>
    </source>
</evidence>
<evidence type="ECO:0000256" key="10">
    <source>
        <dbReference type="ARBA" id="ARBA00022984"/>
    </source>
</evidence>
<dbReference type="UniPathway" id="UPA00219"/>
<dbReference type="AlphaFoldDB" id="A0A3S0QUP1"/>
<feature type="domain" description="Mur ligase N-terminal catalytic" evidence="15">
    <location>
        <begin position="10"/>
        <end position="106"/>
    </location>
</feature>
<dbReference type="SUPFAM" id="SSF51984">
    <property type="entry name" value="MurCD N-terminal domain"/>
    <property type="match status" value="1"/>
</dbReference>
<evidence type="ECO:0000256" key="8">
    <source>
        <dbReference type="ARBA" id="ARBA00022840"/>
    </source>
</evidence>
<gene>
    <name evidence="14" type="primary">murC</name>
    <name evidence="18" type="ORF">EFQ99_15975</name>
</gene>
<name>A0A3S0QUP1_9HYPH</name>
<evidence type="ECO:0000256" key="3">
    <source>
        <dbReference type="ARBA" id="ARBA00012211"/>
    </source>
</evidence>
<comment type="function">
    <text evidence="14">Cell wall formation.</text>
</comment>
<dbReference type="InterPro" id="IPR013221">
    <property type="entry name" value="Mur_ligase_cen"/>
</dbReference>
<keyword evidence="19" id="KW-1185">Reference proteome</keyword>
<evidence type="ECO:0000259" key="15">
    <source>
        <dbReference type="Pfam" id="PF01225"/>
    </source>
</evidence>
<keyword evidence="12 14" id="KW-0961">Cell wall biogenesis/degradation</keyword>
<protein>
    <recommendedName>
        <fullName evidence="3 14">UDP-N-acetylmuramate--L-alanine ligase</fullName>
        <ecNumber evidence="3 14">6.3.2.8</ecNumber>
    </recommendedName>
    <alternativeName>
        <fullName evidence="14">UDP-N-acetylmuramoyl-L-alanine synthetase</fullName>
    </alternativeName>
</protein>
<keyword evidence="11 14" id="KW-0131">Cell cycle</keyword>
<dbReference type="InterPro" id="IPR000713">
    <property type="entry name" value="Mur_ligase_N"/>
</dbReference>
<dbReference type="GO" id="GO:0005524">
    <property type="term" value="F:ATP binding"/>
    <property type="evidence" value="ECO:0007669"/>
    <property type="project" value="UniProtKB-UniRule"/>
</dbReference>
<evidence type="ECO:0000256" key="6">
    <source>
        <dbReference type="ARBA" id="ARBA00022618"/>
    </source>
</evidence>
<keyword evidence="8 14" id="KW-0067">ATP-binding</keyword>
<proteinExistence type="inferred from homology"/>
<evidence type="ECO:0000256" key="1">
    <source>
        <dbReference type="ARBA" id="ARBA00004496"/>
    </source>
</evidence>
<feature type="binding site" evidence="14">
    <location>
        <begin position="114"/>
        <end position="120"/>
    </location>
    <ligand>
        <name>ATP</name>
        <dbReference type="ChEBI" id="CHEBI:30616"/>
    </ligand>
</feature>
<dbReference type="SUPFAM" id="SSF53244">
    <property type="entry name" value="MurD-like peptide ligases, peptide-binding domain"/>
    <property type="match status" value="1"/>
</dbReference>
<dbReference type="Gene3D" id="3.90.190.20">
    <property type="entry name" value="Mur ligase, C-terminal domain"/>
    <property type="match status" value="1"/>
</dbReference>
<dbReference type="RefSeq" id="WP_126921976.1">
    <property type="nucleotide sequence ID" value="NZ_ML133690.1"/>
</dbReference>
<keyword evidence="7 14" id="KW-0547">Nucleotide-binding</keyword>
<dbReference type="NCBIfam" id="TIGR01082">
    <property type="entry name" value="murC"/>
    <property type="match status" value="1"/>
</dbReference>
<dbReference type="Pfam" id="PF02875">
    <property type="entry name" value="Mur_ligase_C"/>
    <property type="match status" value="1"/>
</dbReference>
<evidence type="ECO:0000256" key="11">
    <source>
        <dbReference type="ARBA" id="ARBA00023306"/>
    </source>
</evidence>
<comment type="subcellular location">
    <subcellularLocation>
        <location evidence="1 14">Cytoplasm</location>
    </subcellularLocation>
</comment>
<keyword evidence="10 14" id="KW-0573">Peptidoglycan synthesis</keyword>
<dbReference type="InterPro" id="IPR036615">
    <property type="entry name" value="Mur_ligase_C_dom_sf"/>
</dbReference>
<dbReference type="Proteomes" id="UP000278823">
    <property type="component" value="Unassembled WGS sequence"/>
</dbReference>
<comment type="catalytic activity">
    <reaction evidence="13 14">
        <text>UDP-N-acetyl-alpha-D-muramate + L-alanine + ATP = UDP-N-acetyl-alpha-D-muramoyl-L-alanine + ADP + phosphate + H(+)</text>
        <dbReference type="Rhea" id="RHEA:23372"/>
        <dbReference type="ChEBI" id="CHEBI:15378"/>
        <dbReference type="ChEBI" id="CHEBI:30616"/>
        <dbReference type="ChEBI" id="CHEBI:43474"/>
        <dbReference type="ChEBI" id="CHEBI:57972"/>
        <dbReference type="ChEBI" id="CHEBI:70757"/>
        <dbReference type="ChEBI" id="CHEBI:83898"/>
        <dbReference type="ChEBI" id="CHEBI:456216"/>
        <dbReference type="EC" id="6.3.2.8"/>
    </reaction>
</comment>
<keyword evidence="4 14" id="KW-0963">Cytoplasm</keyword>
<evidence type="ECO:0000256" key="4">
    <source>
        <dbReference type="ARBA" id="ARBA00022490"/>
    </source>
</evidence>
<dbReference type="PANTHER" id="PTHR43445">
    <property type="entry name" value="UDP-N-ACETYLMURAMATE--L-ALANINE LIGASE-RELATED"/>
    <property type="match status" value="1"/>
</dbReference>
<dbReference type="InterPro" id="IPR050061">
    <property type="entry name" value="MurCDEF_pg_biosynth"/>
</dbReference>
<dbReference type="EMBL" id="RJTH01000005">
    <property type="protein sequence ID" value="RUM24291.1"/>
    <property type="molecule type" value="Genomic_DNA"/>
</dbReference>
<dbReference type="Gene3D" id="3.40.1190.10">
    <property type="entry name" value="Mur-like, catalytic domain"/>
    <property type="match status" value="1"/>
</dbReference>
<organism evidence="18 19">
    <name type="scientific">Rhizobium vallis</name>
    <dbReference type="NCBI Taxonomy" id="634290"/>
    <lineage>
        <taxon>Bacteria</taxon>
        <taxon>Pseudomonadati</taxon>
        <taxon>Pseudomonadota</taxon>
        <taxon>Alphaproteobacteria</taxon>
        <taxon>Hyphomicrobiales</taxon>
        <taxon>Rhizobiaceae</taxon>
        <taxon>Rhizobium/Agrobacterium group</taxon>
        <taxon>Rhizobium</taxon>
    </lineage>
</organism>
<dbReference type="Gene3D" id="3.40.50.720">
    <property type="entry name" value="NAD(P)-binding Rossmann-like Domain"/>
    <property type="match status" value="1"/>
</dbReference>
<feature type="domain" description="Mur ligase central" evidence="17">
    <location>
        <begin position="112"/>
        <end position="298"/>
    </location>
</feature>
<evidence type="ECO:0000313" key="18">
    <source>
        <dbReference type="EMBL" id="RUM24291.1"/>
    </source>
</evidence>
<dbReference type="SUPFAM" id="SSF53623">
    <property type="entry name" value="MurD-like peptide ligases, catalytic domain"/>
    <property type="match status" value="1"/>
</dbReference>
<dbReference type="GO" id="GO:0008763">
    <property type="term" value="F:UDP-N-acetylmuramate-L-alanine ligase activity"/>
    <property type="evidence" value="ECO:0007669"/>
    <property type="project" value="UniProtKB-UniRule"/>
</dbReference>
<comment type="pathway">
    <text evidence="2 14">Cell wall biogenesis; peptidoglycan biosynthesis.</text>
</comment>
<dbReference type="InterPro" id="IPR036565">
    <property type="entry name" value="Mur-like_cat_sf"/>
</dbReference>
<evidence type="ECO:0000313" key="19">
    <source>
        <dbReference type="Proteomes" id="UP000278823"/>
    </source>
</evidence>
<evidence type="ECO:0000256" key="7">
    <source>
        <dbReference type="ARBA" id="ARBA00022741"/>
    </source>
</evidence>
<dbReference type="Pfam" id="PF01225">
    <property type="entry name" value="Mur_ligase"/>
    <property type="match status" value="1"/>
</dbReference>
<dbReference type="EC" id="6.3.2.8" evidence="3 14"/>
<dbReference type="InterPro" id="IPR005758">
    <property type="entry name" value="UDP-N-AcMur_Ala_ligase_MurC"/>
</dbReference>
<sequence>MKLPKAIGLVHFIGIGGIGMSGIAEVLHNLGHKVQGSDQADSANVQRLRDKGIEVFVGHRAENLGDAEVVVVSTAIKKSNPELIAAREKLLPVVRRAEMLAELMRFRNSIAIGGTHGKTTTTSLVATLLEAGGLDPTVINGGIINAYGTNARMGEGEWMVVEADESDGTFLKLPADVAVITNIDPEHLDHYGNFDAVRAAFRQFVENVPFYGFGVMCLDHPEVQSLVGRIEDRKIITYGENPQADVRFKNVRIDGTRSIFDVEIRRRRTGQVIELKGLVMPMPGRHNISNATAAIAVANRLGISSADIAKGLASFGGVKRRFTLTGEWNGVQIFDDYGHHPVEIKAVLRAAREACKGRIIAVHQPHRYSRLASLFEEFAACFNDADSIFLAPVYAAGEDAIEGVDSAALVSRIKSGGHRDARFLASAELLPQMVAEVAKPGDFVVLLGAGSITSWAAALPKQLEGLSGKSA</sequence>
<evidence type="ECO:0000256" key="9">
    <source>
        <dbReference type="ARBA" id="ARBA00022960"/>
    </source>
</evidence>
<dbReference type="GO" id="GO:0071555">
    <property type="term" value="P:cell wall organization"/>
    <property type="evidence" value="ECO:0007669"/>
    <property type="project" value="UniProtKB-KW"/>
</dbReference>
<dbReference type="GO" id="GO:0008360">
    <property type="term" value="P:regulation of cell shape"/>
    <property type="evidence" value="ECO:0007669"/>
    <property type="project" value="UniProtKB-KW"/>
</dbReference>
<dbReference type="OrthoDB" id="9804126at2"/>
<dbReference type="GO" id="GO:0051301">
    <property type="term" value="P:cell division"/>
    <property type="evidence" value="ECO:0007669"/>
    <property type="project" value="UniProtKB-KW"/>
</dbReference>
<dbReference type="PANTHER" id="PTHR43445:SF3">
    <property type="entry name" value="UDP-N-ACETYLMURAMATE--L-ALANINE LIGASE"/>
    <property type="match status" value="1"/>
</dbReference>
<dbReference type="HAMAP" id="MF_00046">
    <property type="entry name" value="MurC"/>
    <property type="match status" value="1"/>
</dbReference>
<evidence type="ECO:0000259" key="17">
    <source>
        <dbReference type="Pfam" id="PF08245"/>
    </source>
</evidence>
<evidence type="ECO:0000256" key="2">
    <source>
        <dbReference type="ARBA" id="ARBA00004752"/>
    </source>
</evidence>
<keyword evidence="6 14" id="KW-0132">Cell division</keyword>
<evidence type="ECO:0000259" key="16">
    <source>
        <dbReference type="Pfam" id="PF02875"/>
    </source>
</evidence>
<accession>A0A3S0QUP1</accession>
<keyword evidence="9 14" id="KW-0133">Cell shape</keyword>
<reference evidence="19" key="1">
    <citation type="submission" date="2018-11" db="EMBL/GenBank/DDBJ databases">
        <title>Rhizobium chutanense sp. nov., isolated from root nodules of Phaseolus vulgaris in China.</title>
        <authorList>
            <person name="Huo Y."/>
        </authorList>
    </citation>
    <scope>NUCLEOTIDE SEQUENCE [LARGE SCALE GENOMIC DNA]</scope>
    <source>
        <strain evidence="19">CCBAU 65647</strain>
    </source>
</reference>
<comment type="caution">
    <text evidence="18">The sequence shown here is derived from an EMBL/GenBank/DDBJ whole genome shotgun (WGS) entry which is preliminary data.</text>
</comment>
<dbReference type="InterPro" id="IPR004101">
    <property type="entry name" value="Mur_ligase_C"/>
</dbReference>
<dbReference type="GO" id="GO:0009252">
    <property type="term" value="P:peptidoglycan biosynthetic process"/>
    <property type="evidence" value="ECO:0007669"/>
    <property type="project" value="UniProtKB-UniRule"/>
</dbReference>
<feature type="domain" description="Mur ligase C-terminal" evidence="16">
    <location>
        <begin position="320"/>
        <end position="450"/>
    </location>
</feature>
<keyword evidence="5 14" id="KW-0436">Ligase</keyword>
<evidence type="ECO:0000256" key="5">
    <source>
        <dbReference type="ARBA" id="ARBA00022598"/>
    </source>
</evidence>
<dbReference type="Pfam" id="PF08245">
    <property type="entry name" value="Mur_ligase_M"/>
    <property type="match status" value="1"/>
</dbReference>
<dbReference type="GO" id="GO:0005737">
    <property type="term" value="C:cytoplasm"/>
    <property type="evidence" value="ECO:0007669"/>
    <property type="project" value="UniProtKB-SubCell"/>
</dbReference>
<evidence type="ECO:0000256" key="12">
    <source>
        <dbReference type="ARBA" id="ARBA00023316"/>
    </source>
</evidence>
<comment type="similarity">
    <text evidence="14">Belongs to the MurCDEF family.</text>
</comment>